<evidence type="ECO:0000313" key="1">
    <source>
        <dbReference type="EMBL" id="WGV17393.1"/>
    </source>
</evidence>
<organism evidence="1 2">
    <name type="scientific">Fuscovulum ytuae</name>
    <dbReference type="NCBI Taxonomy" id="3042299"/>
    <lineage>
        <taxon>Bacteria</taxon>
        <taxon>Pseudomonadati</taxon>
        <taxon>Pseudomonadota</taxon>
        <taxon>Alphaproteobacteria</taxon>
        <taxon>Rhodobacterales</taxon>
        <taxon>Paracoccaceae</taxon>
        <taxon>Fuscovulum</taxon>
    </lineage>
</organism>
<evidence type="ECO:0000313" key="2">
    <source>
        <dbReference type="Proteomes" id="UP001230978"/>
    </source>
</evidence>
<accession>A0ABY8Q935</accession>
<dbReference type="RefSeq" id="WP_281468642.1">
    <property type="nucleotide sequence ID" value="NZ_CP124535.1"/>
</dbReference>
<keyword evidence="2" id="KW-1185">Reference proteome</keyword>
<gene>
    <name evidence="1" type="ORF">QF092_06265</name>
</gene>
<evidence type="ECO:0008006" key="3">
    <source>
        <dbReference type="Google" id="ProtNLM"/>
    </source>
</evidence>
<proteinExistence type="predicted"/>
<dbReference type="EMBL" id="CP124535">
    <property type="protein sequence ID" value="WGV17393.1"/>
    <property type="molecule type" value="Genomic_DNA"/>
</dbReference>
<protein>
    <recommendedName>
        <fullName evidence="3">Lipoprotein</fullName>
    </recommendedName>
</protein>
<name>A0ABY8Q935_9RHOB</name>
<dbReference type="Proteomes" id="UP001230978">
    <property type="component" value="Chromosome"/>
</dbReference>
<reference evidence="1 2" key="1">
    <citation type="submission" date="2023-04" db="EMBL/GenBank/DDBJ databases">
        <title>YMD61, complete Genome.</title>
        <authorList>
            <person name="Zhang J."/>
        </authorList>
    </citation>
    <scope>NUCLEOTIDE SEQUENCE [LARGE SCALE GENOMIC DNA]</scope>
    <source>
        <strain evidence="1 2">YMD61</strain>
    </source>
</reference>
<sequence>MVGQWTQGGKAGRGLAVALGLSTLALLAGCISDEQAVDMGLATQCEADGTVAKLGDPAGRYVTKTNVEVCKGPRRDSYNETALEIIDCGNLTTLRVGVIRQSADQARRGADYNHSVPVEQARLRLRVGLTDLAGTEVALAAAGVPVTRVAGQGAEQCTKLAAGAAQTN</sequence>